<dbReference type="EMBL" id="DACSXJ010000058">
    <property type="protein sequence ID" value="HAT3900486.1"/>
    <property type="molecule type" value="Genomic_DNA"/>
</dbReference>
<proteinExistence type="predicted"/>
<organism evidence="1">
    <name type="scientific">Citrobacter freundii</name>
    <dbReference type="NCBI Taxonomy" id="546"/>
    <lineage>
        <taxon>Bacteria</taxon>
        <taxon>Pseudomonadati</taxon>
        <taxon>Pseudomonadota</taxon>
        <taxon>Gammaproteobacteria</taxon>
        <taxon>Enterobacterales</taxon>
        <taxon>Enterobacteriaceae</taxon>
        <taxon>Citrobacter</taxon>
        <taxon>Citrobacter freundii complex</taxon>
    </lineage>
</organism>
<comment type="caution">
    <text evidence="1">The sequence shown here is derived from an EMBL/GenBank/DDBJ whole genome shotgun (WGS) entry which is preliminary data.</text>
</comment>
<reference evidence="1" key="2">
    <citation type="submission" date="2020-09" db="EMBL/GenBank/DDBJ databases">
        <authorList>
            <consortium name="NCBI Pathogen Detection Project"/>
        </authorList>
    </citation>
    <scope>NUCLEOTIDE SEQUENCE</scope>
    <source>
        <strain evidence="1">O50</strain>
    </source>
</reference>
<dbReference type="AlphaFoldDB" id="A0A8H9QH13"/>
<reference evidence="1" key="1">
    <citation type="journal article" date="2018" name="Genome Biol.">
        <title>SKESA: strategic k-mer extension for scrupulous assemblies.</title>
        <authorList>
            <person name="Souvorov A."/>
            <person name="Agarwala R."/>
            <person name="Lipman D.J."/>
        </authorList>
    </citation>
    <scope>NUCLEOTIDE SEQUENCE</scope>
    <source>
        <strain evidence="1">O50</strain>
    </source>
</reference>
<evidence type="ECO:0000313" key="1">
    <source>
        <dbReference type="EMBL" id="HAT3900486.1"/>
    </source>
</evidence>
<name>A0A8H9QH13_CITFR</name>
<dbReference type="Proteomes" id="UP000855471">
    <property type="component" value="Unassembled WGS sequence"/>
</dbReference>
<protein>
    <submittedName>
        <fullName evidence="1">Uncharacterized protein</fullName>
    </submittedName>
</protein>
<sequence>MEKNYQNRLNDCFNKLNEFGFLLYVNEIYR</sequence>
<gene>
    <name evidence="1" type="ORF">I9Y29_004982</name>
</gene>
<accession>A0A8H9QH13</accession>